<keyword evidence="3 5" id="KW-1133">Transmembrane helix</keyword>
<evidence type="ECO:0000256" key="4">
    <source>
        <dbReference type="ARBA" id="ARBA00023136"/>
    </source>
</evidence>
<evidence type="ECO:0000256" key="3">
    <source>
        <dbReference type="ARBA" id="ARBA00022989"/>
    </source>
</evidence>
<protein>
    <submittedName>
        <fullName evidence="7">Uncharacterized membrane protein YkvA (DUF1232 family)</fullName>
    </submittedName>
</protein>
<evidence type="ECO:0000259" key="6">
    <source>
        <dbReference type="Pfam" id="PF06803"/>
    </source>
</evidence>
<keyword evidence="4 5" id="KW-0472">Membrane</keyword>
<evidence type="ECO:0000256" key="1">
    <source>
        <dbReference type="ARBA" id="ARBA00004127"/>
    </source>
</evidence>
<reference evidence="7 8" key="1">
    <citation type="submission" date="2023-07" db="EMBL/GenBank/DDBJ databases">
        <title>Genomic Encyclopedia of Type Strains, Phase IV (KMG-IV): sequencing the most valuable type-strain genomes for metagenomic binning, comparative biology and taxonomic classification.</title>
        <authorList>
            <person name="Goeker M."/>
        </authorList>
    </citation>
    <scope>NUCLEOTIDE SEQUENCE [LARGE SCALE GENOMIC DNA]</scope>
    <source>
        <strain evidence="7 8">DSM 9768</strain>
    </source>
</reference>
<accession>A0ABT9ZN55</accession>
<organism evidence="7 8">
    <name type="scientific">Evansella vedderi</name>
    <dbReference type="NCBI Taxonomy" id="38282"/>
    <lineage>
        <taxon>Bacteria</taxon>
        <taxon>Bacillati</taxon>
        <taxon>Bacillota</taxon>
        <taxon>Bacilli</taxon>
        <taxon>Bacillales</taxon>
        <taxon>Bacillaceae</taxon>
        <taxon>Evansella</taxon>
    </lineage>
</organism>
<dbReference type="RefSeq" id="WP_307320316.1">
    <property type="nucleotide sequence ID" value="NZ_JAUSUG010000001.1"/>
</dbReference>
<evidence type="ECO:0000256" key="2">
    <source>
        <dbReference type="ARBA" id="ARBA00022692"/>
    </source>
</evidence>
<feature type="domain" description="DUF1232" evidence="6">
    <location>
        <begin position="38"/>
        <end position="71"/>
    </location>
</feature>
<keyword evidence="2 5" id="KW-0812">Transmembrane</keyword>
<evidence type="ECO:0000256" key="5">
    <source>
        <dbReference type="SAM" id="Phobius"/>
    </source>
</evidence>
<dbReference type="EMBL" id="JAUSUG010000001">
    <property type="protein sequence ID" value="MDQ0252661.1"/>
    <property type="molecule type" value="Genomic_DNA"/>
</dbReference>
<dbReference type="Proteomes" id="UP001230005">
    <property type="component" value="Unassembled WGS sequence"/>
</dbReference>
<comment type="caution">
    <text evidence="7">The sequence shown here is derived from an EMBL/GenBank/DDBJ whole genome shotgun (WGS) entry which is preliminary data.</text>
</comment>
<sequence>MKRILRRLKFMLMFWKFFPFLLEFFRTPEVNHSKKIFGVVLIIAYFLFPFDLIPDFLGVIGILDDVMLAAFVLERFVKIAPPALKKKYGLLDKVDK</sequence>
<name>A0ABT9ZN55_9BACI</name>
<dbReference type="Pfam" id="PF06803">
    <property type="entry name" value="DUF1232"/>
    <property type="match status" value="1"/>
</dbReference>
<evidence type="ECO:0000313" key="8">
    <source>
        <dbReference type="Proteomes" id="UP001230005"/>
    </source>
</evidence>
<proteinExistence type="predicted"/>
<feature type="transmembrane region" description="Helical" evidence="5">
    <location>
        <begin position="36"/>
        <end position="53"/>
    </location>
</feature>
<comment type="subcellular location">
    <subcellularLocation>
        <location evidence="1">Endomembrane system</location>
        <topology evidence="1">Multi-pass membrane protein</topology>
    </subcellularLocation>
</comment>
<gene>
    <name evidence="7" type="ORF">J2S74_000033</name>
</gene>
<keyword evidence="8" id="KW-1185">Reference proteome</keyword>
<dbReference type="InterPro" id="IPR010652">
    <property type="entry name" value="DUF1232"/>
</dbReference>
<evidence type="ECO:0000313" key="7">
    <source>
        <dbReference type="EMBL" id="MDQ0252661.1"/>
    </source>
</evidence>